<dbReference type="GO" id="GO:0008270">
    <property type="term" value="F:zinc ion binding"/>
    <property type="evidence" value="ECO:0007669"/>
    <property type="project" value="UniProtKB-KW"/>
</dbReference>
<dbReference type="InterPro" id="IPR002939">
    <property type="entry name" value="DnaJ_C"/>
</dbReference>
<dbReference type="PANTHER" id="PTHR43888">
    <property type="entry name" value="DNAJ-LIKE-2, ISOFORM A-RELATED"/>
    <property type="match status" value="1"/>
</dbReference>
<dbReference type="CDD" id="cd10719">
    <property type="entry name" value="DnaJ_zf"/>
    <property type="match status" value="1"/>
</dbReference>
<dbReference type="InterPro" id="IPR036869">
    <property type="entry name" value="J_dom_sf"/>
</dbReference>
<dbReference type="Proteomes" id="UP000185944">
    <property type="component" value="Unassembled WGS sequence"/>
</dbReference>
<dbReference type="PRINTS" id="PR00625">
    <property type="entry name" value="JDOMAIN"/>
</dbReference>
<organism evidence="9 10">
    <name type="scientific">Nematocida displodere</name>
    <dbReference type="NCBI Taxonomy" id="1805483"/>
    <lineage>
        <taxon>Eukaryota</taxon>
        <taxon>Fungi</taxon>
        <taxon>Fungi incertae sedis</taxon>
        <taxon>Microsporidia</taxon>
        <taxon>Nematocida</taxon>
    </lineage>
</organism>
<dbReference type="SUPFAM" id="SSF57938">
    <property type="entry name" value="DnaJ/Hsp40 cysteine-rich domain"/>
    <property type="match status" value="1"/>
</dbReference>
<dbReference type="Gene3D" id="2.10.230.10">
    <property type="entry name" value="Heat shock protein DnaJ, cysteine-rich domain"/>
    <property type="match status" value="1"/>
</dbReference>
<evidence type="ECO:0000256" key="5">
    <source>
        <dbReference type="PROSITE-ProRule" id="PRU00546"/>
    </source>
</evidence>
<keyword evidence="3 5" id="KW-0863">Zinc-finger</keyword>
<dbReference type="GeneID" id="93646399"/>
<feature type="domain" description="J" evidence="7">
    <location>
        <begin position="5"/>
        <end position="86"/>
    </location>
</feature>
<dbReference type="PROSITE" id="PS51188">
    <property type="entry name" value="ZF_CR"/>
    <property type="match status" value="1"/>
</dbReference>
<dbReference type="FunFam" id="2.10.230.10:FF:000001">
    <property type="entry name" value="DnaJ subfamily A member 2"/>
    <property type="match status" value="1"/>
</dbReference>
<dbReference type="OrthoDB" id="550424at2759"/>
<keyword evidence="10" id="KW-1185">Reference proteome</keyword>
<dbReference type="PROSITE" id="PS50076">
    <property type="entry name" value="DNAJ_2"/>
    <property type="match status" value="1"/>
</dbReference>
<dbReference type="InterPro" id="IPR008971">
    <property type="entry name" value="HSP40/DnaJ_pept-bd"/>
</dbReference>
<evidence type="ECO:0000259" key="7">
    <source>
        <dbReference type="PROSITE" id="PS50076"/>
    </source>
</evidence>
<protein>
    <recommendedName>
        <fullName evidence="11">Molecular chaperone DnaJ</fullName>
    </recommendedName>
</protein>
<dbReference type="CDD" id="cd06257">
    <property type="entry name" value="DnaJ"/>
    <property type="match status" value="1"/>
</dbReference>
<evidence type="ECO:0000313" key="10">
    <source>
        <dbReference type="Proteomes" id="UP000185944"/>
    </source>
</evidence>
<dbReference type="RefSeq" id="XP_067545175.1">
    <property type="nucleotide sequence ID" value="XM_067687467.1"/>
</dbReference>
<dbReference type="Pfam" id="PF00684">
    <property type="entry name" value="DnaJ_CXXCXGXG"/>
    <property type="match status" value="1"/>
</dbReference>
<dbReference type="Pfam" id="PF01556">
    <property type="entry name" value="DnaJ_C"/>
    <property type="match status" value="1"/>
</dbReference>
<proteinExistence type="predicted"/>
<dbReference type="EMBL" id="LTDL01000014">
    <property type="protein sequence ID" value="OAG31574.1"/>
    <property type="molecule type" value="Genomic_DNA"/>
</dbReference>
<evidence type="ECO:0000313" key="9">
    <source>
        <dbReference type="EMBL" id="OAG31574.1"/>
    </source>
</evidence>
<evidence type="ECO:0000256" key="2">
    <source>
        <dbReference type="ARBA" id="ARBA00022737"/>
    </source>
</evidence>
<dbReference type="Gene3D" id="2.60.260.20">
    <property type="entry name" value="Urease metallochaperone UreE, N-terminal domain"/>
    <property type="match status" value="2"/>
</dbReference>
<dbReference type="GO" id="GO:0006457">
    <property type="term" value="P:protein folding"/>
    <property type="evidence" value="ECO:0007669"/>
    <property type="project" value="InterPro"/>
</dbReference>
<gene>
    <name evidence="9" type="ORF">NEDG_00049</name>
</gene>
<dbReference type="CDD" id="cd10747">
    <property type="entry name" value="DnaJ_C"/>
    <property type="match status" value="1"/>
</dbReference>
<dbReference type="InterPro" id="IPR018253">
    <property type="entry name" value="DnaJ_domain_CS"/>
</dbReference>
<keyword evidence="2" id="KW-0677">Repeat</keyword>
<accession>A0A177EHW7</accession>
<feature type="domain" description="CR-type" evidence="8">
    <location>
        <begin position="130"/>
        <end position="210"/>
    </location>
</feature>
<dbReference type="STRING" id="1805483.A0A177EHW7"/>
<keyword evidence="4 5" id="KW-0862">Zinc</keyword>
<dbReference type="InterPro" id="IPR044713">
    <property type="entry name" value="DNJA1/2-like"/>
</dbReference>
<dbReference type="InterPro" id="IPR001305">
    <property type="entry name" value="HSP_DnaJ_Cys-rich_dom"/>
</dbReference>
<dbReference type="Gene3D" id="1.10.287.110">
    <property type="entry name" value="DnaJ domain"/>
    <property type="match status" value="1"/>
</dbReference>
<dbReference type="GO" id="GO:0051082">
    <property type="term" value="F:unfolded protein binding"/>
    <property type="evidence" value="ECO:0007669"/>
    <property type="project" value="InterPro"/>
</dbReference>
<dbReference type="SUPFAM" id="SSF46565">
    <property type="entry name" value="Chaperone J-domain"/>
    <property type="match status" value="1"/>
</dbReference>
<keyword evidence="1 5" id="KW-0479">Metal-binding</keyword>
<dbReference type="PROSITE" id="PS00636">
    <property type="entry name" value="DNAJ_1"/>
    <property type="match status" value="1"/>
</dbReference>
<dbReference type="GO" id="GO:0030544">
    <property type="term" value="F:Hsp70 protein binding"/>
    <property type="evidence" value="ECO:0007669"/>
    <property type="project" value="InterPro"/>
</dbReference>
<comment type="caution">
    <text evidence="9">The sequence shown here is derived from an EMBL/GenBank/DDBJ whole genome shotgun (WGS) entry which is preliminary data.</text>
</comment>
<dbReference type="Pfam" id="PF00226">
    <property type="entry name" value="DnaJ"/>
    <property type="match status" value="1"/>
</dbReference>
<dbReference type="SMART" id="SM00271">
    <property type="entry name" value="DnaJ"/>
    <property type="match status" value="1"/>
</dbReference>
<dbReference type="InterPro" id="IPR001623">
    <property type="entry name" value="DnaJ_domain"/>
</dbReference>
<dbReference type="AlphaFoldDB" id="A0A177EHW7"/>
<name>A0A177EHW7_9MICR</name>
<evidence type="ECO:0000256" key="1">
    <source>
        <dbReference type="ARBA" id="ARBA00022723"/>
    </source>
</evidence>
<evidence type="ECO:0000256" key="3">
    <source>
        <dbReference type="ARBA" id="ARBA00022771"/>
    </source>
</evidence>
<evidence type="ECO:0000256" key="6">
    <source>
        <dbReference type="SAM" id="MobiDB-lite"/>
    </source>
</evidence>
<sequence>MDRLGYYKTLNVSTSASQRDIKVAYNKLAREYHADAPTVIGALKACKTTEEKEALKKEMNEKFSTITNAYDVLSNEEKRRKYDTGEDETQFGFDDSIFSSFFGGQGHSRQRQCQPRAEHLELTLLDVINGKQAKYKVGKRATCKKCEGSGYPSRKECSKCQGAGVYAELINMGGMRLQREVSCSPCRGNGYTATGPACSECAGKGSSTIHNIVEVSVPKGACDGDQLRFEGYGDEAPGMVTGDFVFVVKVKKDPNFIRLTNEHLCTVIKVPLADLVALKPLTIKTVDQRVISVGMPELTNIDLGEELLRVPSEGLPTKKGYTGDLFIRIIPVFPGASKIAAFAEEVGKFTPAAHPEALPSKFVKKKKIQEFASQGESDGSHAHSHQQSQTQCSSM</sequence>
<evidence type="ECO:0008006" key="11">
    <source>
        <dbReference type="Google" id="ProtNLM"/>
    </source>
</evidence>
<feature type="compositionally biased region" description="Low complexity" evidence="6">
    <location>
        <begin position="385"/>
        <end position="395"/>
    </location>
</feature>
<reference evidence="9 10" key="1">
    <citation type="submission" date="2016-02" db="EMBL/GenBank/DDBJ databases">
        <title>Discovery of a natural microsporidian pathogen with a broad tissue tropism in Caenorhabditis elegans.</title>
        <authorList>
            <person name="Luallen R.J."/>
            <person name="Reinke A.W."/>
            <person name="Tong L."/>
            <person name="Botts M.R."/>
            <person name="Felix M.-A."/>
            <person name="Troemel E.R."/>
        </authorList>
    </citation>
    <scope>NUCLEOTIDE SEQUENCE [LARGE SCALE GENOMIC DNA]</scope>
    <source>
        <strain evidence="9 10">JUm2807</strain>
    </source>
</reference>
<dbReference type="InterPro" id="IPR036410">
    <property type="entry name" value="HSP_DnaJ_Cys-rich_dom_sf"/>
</dbReference>
<dbReference type="VEuPathDB" id="MicrosporidiaDB:NEDG_00049"/>
<evidence type="ECO:0000259" key="8">
    <source>
        <dbReference type="PROSITE" id="PS51188"/>
    </source>
</evidence>
<evidence type="ECO:0000256" key="4">
    <source>
        <dbReference type="ARBA" id="ARBA00022833"/>
    </source>
</evidence>
<feature type="zinc finger region" description="CR-type" evidence="5">
    <location>
        <begin position="130"/>
        <end position="210"/>
    </location>
</feature>
<feature type="region of interest" description="Disordered" evidence="6">
    <location>
        <begin position="370"/>
        <end position="395"/>
    </location>
</feature>
<dbReference type="SUPFAM" id="SSF49493">
    <property type="entry name" value="HSP40/DnaJ peptide-binding domain"/>
    <property type="match status" value="1"/>
</dbReference>